<name>A0ABW0SYI2_9GAMM</name>
<dbReference type="EMBL" id="JBHSNG010000014">
    <property type="protein sequence ID" value="MFC5582062.1"/>
    <property type="molecule type" value="Genomic_DNA"/>
</dbReference>
<sequence length="58" mass="6687">MLNIMRQRHAIVSRVAGDPRSFGTVYLRTNSGRWIIYGTSTKGAWRWIRPGPAPFMDH</sequence>
<accession>A0ABW0SYI2</accession>
<organism evidence="1 2">
    <name type="scientific">Rhodanobacter terrae</name>
    <dbReference type="NCBI Taxonomy" id="418647"/>
    <lineage>
        <taxon>Bacteria</taxon>
        <taxon>Pseudomonadati</taxon>
        <taxon>Pseudomonadota</taxon>
        <taxon>Gammaproteobacteria</taxon>
        <taxon>Lysobacterales</taxon>
        <taxon>Rhodanobacteraceae</taxon>
        <taxon>Rhodanobacter</taxon>
    </lineage>
</organism>
<reference evidence="2" key="1">
    <citation type="journal article" date="2019" name="Int. J. Syst. Evol. Microbiol.">
        <title>The Global Catalogue of Microorganisms (GCM) 10K type strain sequencing project: providing services to taxonomists for standard genome sequencing and annotation.</title>
        <authorList>
            <consortium name="The Broad Institute Genomics Platform"/>
            <consortium name="The Broad Institute Genome Sequencing Center for Infectious Disease"/>
            <person name="Wu L."/>
            <person name="Ma J."/>
        </authorList>
    </citation>
    <scope>NUCLEOTIDE SEQUENCE [LARGE SCALE GENOMIC DNA]</scope>
    <source>
        <strain evidence="2">CGMCC 1.13587</strain>
    </source>
</reference>
<gene>
    <name evidence="1" type="ORF">ACFPPB_13145</name>
</gene>
<dbReference type="RefSeq" id="WP_377327790.1">
    <property type="nucleotide sequence ID" value="NZ_JBHSNG010000014.1"/>
</dbReference>
<proteinExistence type="predicted"/>
<dbReference type="Proteomes" id="UP001596111">
    <property type="component" value="Unassembled WGS sequence"/>
</dbReference>
<comment type="caution">
    <text evidence="1">The sequence shown here is derived from an EMBL/GenBank/DDBJ whole genome shotgun (WGS) entry which is preliminary data.</text>
</comment>
<evidence type="ECO:0000313" key="2">
    <source>
        <dbReference type="Proteomes" id="UP001596111"/>
    </source>
</evidence>
<keyword evidence="2" id="KW-1185">Reference proteome</keyword>
<evidence type="ECO:0000313" key="1">
    <source>
        <dbReference type="EMBL" id="MFC5582062.1"/>
    </source>
</evidence>
<protein>
    <submittedName>
        <fullName evidence="1">Uncharacterized protein</fullName>
    </submittedName>
</protein>